<evidence type="ECO:0000256" key="2">
    <source>
        <dbReference type="SAM" id="SignalP"/>
    </source>
</evidence>
<name>A0AA40EBE1_9PEZI</name>
<feature type="compositionally biased region" description="Pro residues" evidence="1">
    <location>
        <begin position="108"/>
        <end position="121"/>
    </location>
</feature>
<accession>A0AA40EBE1</accession>
<organism evidence="3 4">
    <name type="scientific">Apiosordaria backusii</name>
    <dbReference type="NCBI Taxonomy" id="314023"/>
    <lineage>
        <taxon>Eukaryota</taxon>
        <taxon>Fungi</taxon>
        <taxon>Dikarya</taxon>
        <taxon>Ascomycota</taxon>
        <taxon>Pezizomycotina</taxon>
        <taxon>Sordariomycetes</taxon>
        <taxon>Sordariomycetidae</taxon>
        <taxon>Sordariales</taxon>
        <taxon>Lasiosphaeriaceae</taxon>
        <taxon>Apiosordaria</taxon>
    </lineage>
</organism>
<dbReference type="EMBL" id="JAUKTV010000009">
    <property type="protein sequence ID" value="KAK0729243.1"/>
    <property type="molecule type" value="Genomic_DNA"/>
</dbReference>
<evidence type="ECO:0000313" key="4">
    <source>
        <dbReference type="Proteomes" id="UP001172159"/>
    </source>
</evidence>
<feature type="signal peptide" evidence="2">
    <location>
        <begin position="1"/>
        <end position="16"/>
    </location>
</feature>
<dbReference type="AlphaFoldDB" id="A0AA40EBE1"/>
<reference evidence="3" key="1">
    <citation type="submission" date="2023-06" db="EMBL/GenBank/DDBJ databases">
        <title>Genome-scale phylogeny and comparative genomics of the fungal order Sordariales.</title>
        <authorList>
            <consortium name="Lawrence Berkeley National Laboratory"/>
            <person name="Hensen N."/>
            <person name="Bonometti L."/>
            <person name="Westerberg I."/>
            <person name="Brannstrom I.O."/>
            <person name="Guillou S."/>
            <person name="Cros-Aarteil S."/>
            <person name="Calhoun S."/>
            <person name="Haridas S."/>
            <person name="Kuo A."/>
            <person name="Mondo S."/>
            <person name="Pangilinan J."/>
            <person name="Riley R."/>
            <person name="Labutti K."/>
            <person name="Andreopoulos B."/>
            <person name="Lipzen A."/>
            <person name="Chen C."/>
            <person name="Yanf M."/>
            <person name="Daum C."/>
            <person name="Ng V."/>
            <person name="Clum A."/>
            <person name="Steindorff A."/>
            <person name="Ohm R."/>
            <person name="Martin F."/>
            <person name="Silar P."/>
            <person name="Natvig D."/>
            <person name="Lalanne C."/>
            <person name="Gautier V."/>
            <person name="Ament-Velasquez S.L."/>
            <person name="Kruys A."/>
            <person name="Hutchinson M.I."/>
            <person name="Powell A.J."/>
            <person name="Barry K."/>
            <person name="Miller A.N."/>
            <person name="Grigoriev I.V."/>
            <person name="Debuchy R."/>
            <person name="Gladieux P."/>
            <person name="Thoren M.H."/>
            <person name="Johannesson H."/>
        </authorList>
    </citation>
    <scope>NUCLEOTIDE SEQUENCE</scope>
    <source>
        <strain evidence="3">CBS 540.89</strain>
    </source>
</reference>
<evidence type="ECO:0000256" key="1">
    <source>
        <dbReference type="SAM" id="MobiDB-lite"/>
    </source>
</evidence>
<gene>
    <name evidence="3" type="ORF">B0T21DRAFT_445170</name>
</gene>
<comment type="caution">
    <text evidence="3">The sequence shown here is derived from an EMBL/GenBank/DDBJ whole genome shotgun (WGS) entry which is preliminary data.</text>
</comment>
<feature type="region of interest" description="Disordered" evidence="1">
    <location>
        <begin position="99"/>
        <end position="121"/>
    </location>
</feature>
<feature type="chain" id="PRO_5041449421" evidence="2">
    <location>
        <begin position="17"/>
        <end position="121"/>
    </location>
</feature>
<proteinExistence type="predicted"/>
<dbReference type="Proteomes" id="UP001172159">
    <property type="component" value="Unassembled WGS sequence"/>
</dbReference>
<keyword evidence="4" id="KW-1185">Reference proteome</keyword>
<keyword evidence="2" id="KW-0732">Signal</keyword>
<sequence>MRMSSALLSCRLFILGIPCLPTCLPYTQLHKHIVLIMDEIEDIAYASSVASYEDVGHALTVSRPKGISTDPIKDIQGVEHAGEDTPIRYTTITINEHGTVTSSSFPYPTLPYPNPPSPSRS</sequence>
<evidence type="ECO:0000313" key="3">
    <source>
        <dbReference type="EMBL" id="KAK0729243.1"/>
    </source>
</evidence>
<protein>
    <submittedName>
        <fullName evidence="3">Uncharacterized protein</fullName>
    </submittedName>
</protein>